<dbReference type="GO" id="GO:0015347">
    <property type="term" value="F:sodium-independent organic anion transmembrane transporter activity"/>
    <property type="evidence" value="ECO:0007669"/>
    <property type="project" value="TreeGrafter"/>
</dbReference>
<comment type="subcellular location">
    <subcellularLocation>
        <location evidence="1">Membrane</location>
        <topology evidence="1">Multi-pass membrane protein</topology>
    </subcellularLocation>
</comment>
<dbReference type="GO" id="GO:0043252">
    <property type="term" value="P:sodium-independent organic anion transport"/>
    <property type="evidence" value="ECO:0007669"/>
    <property type="project" value="TreeGrafter"/>
</dbReference>
<sequence>MLAEKEPEPSSSTLKQGRCGWLGYKPDYLQKFLSSKWALTFCCPGPFLQGMLITGLLHFFIPHLERQFDLTSMQSGLISSAYDMAATVCLIPLATIGGRSGSNRPRYIGTGLIIVGTGALIFSSPAFFVGPYNNVLLHDLCIEDQEVKNEHPPAQNIGWILFLGNLLQGAGSTPIYSIAVTYIDDCFPLHSSSFYMGIYYTMAVLGPLVGIGIAGGLSLVSVNFLKSSFPVLYNLQKGGP</sequence>
<dbReference type="InterPro" id="IPR036259">
    <property type="entry name" value="MFS_trans_sf"/>
</dbReference>
<accession>A0A9P0MPA7</accession>
<dbReference type="GO" id="GO:0016323">
    <property type="term" value="C:basolateral plasma membrane"/>
    <property type="evidence" value="ECO:0007669"/>
    <property type="project" value="TreeGrafter"/>
</dbReference>
<keyword evidence="6" id="KW-1185">Reference proteome</keyword>
<dbReference type="Proteomes" id="UP001152798">
    <property type="component" value="Chromosome 4"/>
</dbReference>
<dbReference type="InterPro" id="IPR020846">
    <property type="entry name" value="MFS_dom"/>
</dbReference>
<feature type="transmembrane region" description="Helical" evidence="3">
    <location>
        <begin position="73"/>
        <end position="95"/>
    </location>
</feature>
<gene>
    <name evidence="5" type="ORF">NEZAVI_LOCUS9180</name>
</gene>
<dbReference type="PROSITE" id="PS50850">
    <property type="entry name" value="MFS"/>
    <property type="match status" value="1"/>
</dbReference>
<dbReference type="PANTHER" id="PTHR11388:SF100">
    <property type="entry name" value="SOLUTE CARRIER ORGANIC ANION TRANSPORTER FAMILY MEMBER 4A1"/>
    <property type="match status" value="1"/>
</dbReference>
<evidence type="ECO:0000313" key="6">
    <source>
        <dbReference type="Proteomes" id="UP001152798"/>
    </source>
</evidence>
<dbReference type="AlphaFoldDB" id="A0A9P0MPA7"/>
<feature type="transmembrane region" description="Helical" evidence="3">
    <location>
        <begin position="107"/>
        <end position="128"/>
    </location>
</feature>
<dbReference type="SUPFAM" id="SSF103473">
    <property type="entry name" value="MFS general substrate transporter"/>
    <property type="match status" value="1"/>
</dbReference>
<keyword evidence="2" id="KW-1015">Disulfide bond</keyword>
<organism evidence="5 6">
    <name type="scientific">Nezara viridula</name>
    <name type="common">Southern green stink bug</name>
    <name type="synonym">Cimex viridulus</name>
    <dbReference type="NCBI Taxonomy" id="85310"/>
    <lineage>
        <taxon>Eukaryota</taxon>
        <taxon>Metazoa</taxon>
        <taxon>Ecdysozoa</taxon>
        <taxon>Arthropoda</taxon>
        <taxon>Hexapoda</taxon>
        <taxon>Insecta</taxon>
        <taxon>Pterygota</taxon>
        <taxon>Neoptera</taxon>
        <taxon>Paraneoptera</taxon>
        <taxon>Hemiptera</taxon>
        <taxon>Heteroptera</taxon>
        <taxon>Panheteroptera</taxon>
        <taxon>Pentatomomorpha</taxon>
        <taxon>Pentatomoidea</taxon>
        <taxon>Pentatomidae</taxon>
        <taxon>Pentatominae</taxon>
        <taxon>Nezara</taxon>
    </lineage>
</organism>
<feature type="domain" description="Major facilitator superfamily (MFS) profile" evidence="4">
    <location>
        <begin position="38"/>
        <end position="240"/>
    </location>
</feature>
<keyword evidence="3" id="KW-0472">Membrane</keyword>
<dbReference type="Pfam" id="PF03137">
    <property type="entry name" value="OATP"/>
    <property type="match status" value="1"/>
</dbReference>
<evidence type="ECO:0000259" key="4">
    <source>
        <dbReference type="PROSITE" id="PS50850"/>
    </source>
</evidence>
<dbReference type="EMBL" id="OV725080">
    <property type="protein sequence ID" value="CAH1399805.1"/>
    <property type="molecule type" value="Genomic_DNA"/>
</dbReference>
<dbReference type="PANTHER" id="PTHR11388">
    <property type="entry name" value="ORGANIC ANION TRANSPORTER"/>
    <property type="match status" value="1"/>
</dbReference>
<name>A0A9P0MPA7_NEZVI</name>
<feature type="transmembrane region" description="Helical" evidence="3">
    <location>
        <begin position="198"/>
        <end position="225"/>
    </location>
</feature>
<keyword evidence="3" id="KW-0812">Transmembrane</keyword>
<evidence type="ECO:0000256" key="2">
    <source>
        <dbReference type="ARBA" id="ARBA00023157"/>
    </source>
</evidence>
<keyword evidence="3" id="KW-1133">Transmembrane helix</keyword>
<reference evidence="5" key="1">
    <citation type="submission" date="2022-01" db="EMBL/GenBank/DDBJ databases">
        <authorList>
            <person name="King R."/>
        </authorList>
    </citation>
    <scope>NUCLEOTIDE SEQUENCE</scope>
</reference>
<dbReference type="OrthoDB" id="5062115at2759"/>
<evidence type="ECO:0000256" key="1">
    <source>
        <dbReference type="ARBA" id="ARBA00004141"/>
    </source>
</evidence>
<evidence type="ECO:0000256" key="3">
    <source>
        <dbReference type="SAM" id="Phobius"/>
    </source>
</evidence>
<evidence type="ECO:0000313" key="5">
    <source>
        <dbReference type="EMBL" id="CAH1399805.1"/>
    </source>
</evidence>
<feature type="transmembrane region" description="Helical" evidence="3">
    <location>
        <begin position="37"/>
        <end position="61"/>
    </location>
</feature>
<proteinExistence type="predicted"/>
<dbReference type="InterPro" id="IPR004156">
    <property type="entry name" value="OATP"/>
</dbReference>
<dbReference type="Gene3D" id="1.20.1250.20">
    <property type="entry name" value="MFS general substrate transporter like domains"/>
    <property type="match status" value="1"/>
</dbReference>
<protein>
    <recommendedName>
        <fullName evidence="4">Major facilitator superfamily (MFS) profile domain-containing protein</fullName>
    </recommendedName>
</protein>